<feature type="region of interest" description="Disordered" evidence="1">
    <location>
        <begin position="652"/>
        <end position="689"/>
    </location>
</feature>
<feature type="region of interest" description="Disordered" evidence="1">
    <location>
        <begin position="286"/>
        <end position="314"/>
    </location>
</feature>
<feature type="compositionally biased region" description="Pro residues" evidence="1">
    <location>
        <begin position="415"/>
        <end position="427"/>
    </location>
</feature>
<feature type="region of interest" description="Disordered" evidence="1">
    <location>
        <begin position="135"/>
        <end position="184"/>
    </location>
</feature>
<feature type="region of interest" description="Disordered" evidence="1">
    <location>
        <begin position="471"/>
        <end position="496"/>
    </location>
</feature>
<gene>
    <name evidence="4" type="ORF">M9799_04210</name>
</gene>
<dbReference type="NCBIfam" id="TIGR03504">
    <property type="entry name" value="FimV_Cterm"/>
    <property type="match status" value="1"/>
</dbReference>
<evidence type="ECO:0000259" key="3">
    <source>
        <dbReference type="Pfam" id="PF25800"/>
    </source>
</evidence>
<evidence type="ECO:0000313" key="5">
    <source>
        <dbReference type="Proteomes" id="UP001162800"/>
    </source>
</evidence>
<feature type="domain" description="FimV N-terminal" evidence="3">
    <location>
        <begin position="27"/>
        <end position="134"/>
    </location>
</feature>
<dbReference type="Pfam" id="PF25800">
    <property type="entry name" value="FimV_N"/>
    <property type="match status" value="1"/>
</dbReference>
<keyword evidence="5" id="KW-1185">Reference proteome</keyword>
<evidence type="ECO:0000256" key="1">
    <source>
        <dbReference type="SAM" id="MobiDB-lite"/>
    </source>
</evidence>
<proteinExistence type="predicted"/>
<dbReference type="NCBIfam" id="TIGR03505">
    <property type="entry name" value="FimV_core"/>
    <property type="match status" value="1"/>
</dbReference>
<feature type="compositionally biased region" description="Low complexity" evidence="1">
    <location>
        <begin position="365"/>
        <end position="374"/>
    </location>
</feature>
<dbReference type="InterPro" id="IPR020011">
    <property type="entry name" value="FimV_C"/>
</dbReference>
<evidence type="ECO:0000313" key="4">
    <source>
        <dbReference type="EMBL" id="UYG52455.1"/>
    </source>
</evidence>
<feature type="region of interest" description="Disordered" evidence="1">
    <location>
        <begin position="413"/>
        <end position="446"/>
    </location>
</feature>
<protein>
    <recommendedName>
        <fullName evidence="3">FimV N-terminal domain-containing protein</fullName>
    </recommendedName>
</protein>
<feature type="compositionally biased region" description="Low complexity" evidence="1">
    <location>
        <begin position="803"/>
        <end position="814"/>
    </location>
</feature>
<dbReference type="InterPro" id="IPR038440">
    <property type="entry name" value="FimV_C_sf"/>
</dbReference>
<keyword evidence="2" id="KW-0732">Signal</keyword>
<feature type="compositionally biased region" description="Low complexity" evidence="1">
    <location>
        <begin position="652"/>
        <end position="675"/>
    </location>
</feature>
<accession>A0ABY6GCM3</accession>
<sequence>MHRWKLSALAAAALVTVSLTATDAWALALGRLSVQSGLGEPLRAEVELPQITAAEADTLQASIASPAVFRAQGMEYTAAAGQFRLQLLRRPDGSAVLQLSSTQPVTESFVDLVINASWSAGQVVRSYTLLLDPPAGRQSAPATNPPQIGAPASAPAQPLAAARSAPRPVPAAAPPSAPPAPAPLTEITVRAGSTASELAQAYRPAGVSLDQMLVAMLRANPHAFISGNVNRMRAGAVMELPDQAAAQATSIREARQIVAAQSQDFNRYRRQLAAAAPAAAVTAAQRSASGTVEAQVEDRKPTTAAPDKLTLSKGALADERLAREKQAQSQSDRLAELSRNLNELQNVAGAAPAAAPAPGVPAPGVPASGATAPGATAPGATPVGLPAAGVPATEAATLAAPAIPVADSAAAPEAAPAPVPAPAPAQPEPAAAPAAPGSADTSRENPALPLAGAGLLALLLGYAGYRQYRRRRAQDTATDTVPRDASPRDAVPGQQADTAQTQFGAELAHSQDQLDTGAETDPLVEADGYLAYGRDLQAEEVLKEALRTQPERLALHQRLADIHVKRHDRKAFEAVAQTVFALTQGQGAEWLHLAEQGRALDPSNPLYKAPAAEVPAGPADEVAVPERLNPDDRALVQPVAAAAALAASAAPAAGSEPAPAPSPDLDLGLDLPTDTRVAPSTDMGLEPMEPMEPIAPMEPMKPMEPMEPIEPVWKQPAAAAPLPELPPLPETPAVPADLPTAAHLALPDLELRSDDDEDAAPAQAPKAELPALEAPAAAPAQPETPPPDTQQPAAPAPAPSPQTPTKSAAPAPAEAFDFLEFDLGNLSLDLGDTPPAKTLSQAAAEDPLATKLALAQEFSAIGDNEGARTLIEEVIDEAEGELKERAQRLLAEIK</sequence>
<dbReference type="InterPro" id="IPR020012">
    <property type="entry name" value="LysM_FimV"/>
</dbReference>
<dbReference type="EMBL" id="CP106881">
    <property type="protein sequence ID" value="UYG52455.1"/>
    <property type="molecule type" value="Genomic_DNA"/>
</dbReference>
<feature type="compositionally biased region" description="Pro residues" evidence="1">
    <location>
        <begin position="167"/>
        <end position="182"/>
    </location>
</feature>
<feature type="compositionally biased region" description="Pro residues" evidence="1">
    <location>
        <begin position="782"/>
        <end position="802"/>
    </location>
</feature>
<evidence type="ECO:0000256" key="2">
    <source>
        <dbReference type="SAM" id="SignalP"/>
    </source>
</evidence>
<name>A0ABY6GCM3_9BURK</name>
<organism evidence="4 5">
    <name type="scientific">Comamonas endophytica</name>
    <dbReference type="NCBI Taxonomy" id="2949090"/>
    <lineage>
        <taxon>Bacteria</taxon>
        <taxon>Pseudomonadati</taxon>
        <taxon>Pseudomonadota</taxon>
        <taxon>Betaproteobacteria</taxon>
        <taxon>Burkholderiales</taxon>
        <taxon>Comamonadaceae</taxon>
        <taxon>Comamonas</taxon>
    </lineage>
</organism>
<feature type="region of interest" description="Disordered" evidence="1">
    <location>
        <begin position="773"/>
        <end position="814"/>
    </location>
</feature>
<dbReference type="Proteomes" id="UP001162800">
    <property type="component" value="Chromosome"/>
</dbReference>
<feature type="compositionally biased region" description="Low complexity" evidence="1">
    <location>
        <begin position="428"/>
        <end position="439"/>
    </location>
</feature>
<feature type="chain" id="PRO_5045150512" description="FimV N-terminal domain-containing protein" evidence="2">
    <location>
        <begin position="22"/>
        <end position="894"/>
    </location>
</feature>
<dbReference type="RefSeq" id="WP_231044009.1">
    <property type="nucleotide sequence ID" value="NZ_CP106881.1"/>
</dbReference>
<dbReference type="InterPro" id="IPR057840">
    <property type="entry name" value="FimV_N"/>
</dbReference>
<dbReference type="Gene3D" id="1.20.58.2200">
    <property type="match status" value="1"/>
</dbReference>
<feature type="signal peptide" evidence="2">
    <location>
        <begin position="1"/>
        <end position="21"/>
    </location>
</feature>
<reference evidence="4" key="1">
    <citation type="submission" date="2022-09" db="EMBL/GenBank/DDBJ databases">
        <title>The complete genome of Acidovorax sp. 5MLIR.</title>
        <authorList>
            <person name="Liu L."/>
            <person name="Yue J."/>
            <person name="Yang F."/>
            <person name="Yuan J."/>
            <person name="Li L."/>
        </authorList>
    </citation>
    <scope>NUCLEOTIDE SEQUENCE</scope>
    <source>
        <strain evidence="4">5MLIR</strain>
    </source>
</reference>
<feature type="compositionally biased region" description="Low complexity" evidence="1">
    <location>
        <begin position="150"/>
        <end position="166"/>
    </location>
</feature>
<feature type="region of interest" description="Disordered" evidence="1">
    <location>
        <begin position="353"/>
        <end position="374"/>
    </location>
</feature>